<comment type="function">
    <text evidence="2">Antitoxin component of a type II toxin-antitoxin (TA) system.</text>
</comment>
<dbReference type="InterPro" id="IPR036165">
    <property type="entry name" value="YefM-like_sf"/>
</dbReference>
<dbReference type="EMBL" id="MGAC01000020">
    <property type="protein sequence ID" value="OGK38209.1"/>
    <property type="molecule type" value="Genomic_DNA"/>
</dbReference>
<dbReference type="Pfam" id="PF02604">
    <property type="entry name" value="PhdYeFM_antitox"/>
    <property type="match status" value="1"/>
</dbReference>
<organism evidence="3 4">
    <name type="scientific">Candidatus Roizmanbacteria bacterium RIFCSPHIGHO2_12_FULL_41_11</name>
    <dbReference type="NCBI Taxonomy" id="1802052"/>
    <lineage>
        <taxon>Bacteria</taxon>
        <taxon>Candidatus Roizmaniibacteriota</taxon>
    </lineage>
</organism>
<gene>
    <name evidence="3" type="ORF">A3F03_02855</name>
</gene>
<dbReference type="SUPFAM" id="SSF143120">
    <property type="entry name" value="YefM-like"/>
    <property type="match status" value="1"/>
</dbReference>
<dbReference type="AlphaFoldDB" id="A0A1F7I4B8"/>
<sequence length="79" mass="8986">MNSISISQLKINPSKAIRSALDFPIAVENRNKVEAYLIGKDLYEKMASFMEDLVDRKTTSTTDFNKGRDFEDIAKDLNL</sequence>
<evidence type="ECO:0000256" key="2">
    <source>
        <dbReference type="RuleBase" id="RU362080"/>
    </source>
</evidence>
<accession>A0A1F7I4B8</accession>
<comment type="caution">
    <text evidence="3">The sequence shown here is derived from an EMBL/GenBank/DDBJ whole genome shotgun (WGS) entry which is preliminary data.</text>
</comment>
<evidence type="ECO:0000313" key="3">
    <source>
        <dbReference type="EMBL" id="OGK38209.1"/>
    </source>
</evidence>
<proteinExistence type="inferred from homology"/>
<dbReference type="InterPro" id="IPR006442">
    <property type="entry name" value="Antitoxin_Phd/YefM"/>
</dbReference>
<evidence type="ECO:0000313" key="4">
    <source>
        <dbReference type="Proteomes" id="UP000176803"/>
    </source>
</evidence>
<comment type="similarity">
    <text evidence="1 2">Belongs to the phD/YefM antitoxin family.</text>
</comment>
<dbReference type="Proteomes" id="UP000176803">
    <property type="component" value="Unassembled WGS sequence"/>
</dbReference>
<evidence type="ECO:0000256" key="1">
    <source>
        <dbReference type="ARBA" id="ARBA00009981"/>
    </source>
</evidence>
<reference evidence="3 4" key="1">
    <citation type="journal article" date="2016" name="Nat. Commun.">
        <title>Thousands of microbial genomes shed light on interconnected biogeochemical processes in an aquifer system.</title>
        <authorList>
            <person name="Anantharaman K."/>
            <person name="Brown C.T."/>
            <person name="Hug L.A."/>
            <person name="Sharon I."/>
            <person name="Castelle C.J."/>
            <person name="Probst A.J."/>
            <person name="Thomas B.C."/>
            <person name="Singh A."/>
            <person name="Wilkins M.J."/>
            <person name="Karaoz U."/>
            <person name="Brodie E.L."/>
            <person name="Williams K.H."/>
            <person name="Hubbard S.S."/>
            <person name="Banfield J.F."/>
        </authorList>
    </citation>
    <scope>NUCLEOTIDE SEQUENCE [LARGE SCALE GENOMIC DNA]</scope>
</reference>
<protein>
    <recommendedName>
        <fullName evidence="2">Antitoxin</fullName>
    </recommendedName>
</protein>
<name>A0A1F7I4B8_9BACT</name>